<dbReference type="Gene3D" id="3.30.70.1200">
    <property type="entry name" value="Crispr-associated protein, domain 1"/>
    <property type="match status" value="1"/>
</dbReference>
<dbReference type="InterPro" id="IPR010179">
    <property type="entry name" value="CRISPR-assoc_prot_Cse3"/>
</dbReference>
<proteinExistence type="predicted"/>
<dbReference type="SUPFAM" id="SSF117987">
    <property type="entry name" value="CRISPR-associated protein"/>
    <property type="match status" value="2"/>
</dbReference>
<gene>
    <name evidence="1" type="primary">cas6e</name>
    <name evidence="1" type="ORF">J2I47_19255</name>
</gene>
<evidence type="ECO:0000313" key="1">
    <source>
        <dbReference type="EMBL" id="MBO0938697.1"/>
    </source>
</evidence>
<dbReference type="NCBIfam" id="TIGR01907">
    <property type="entry name" value="casE_Cse3"/>
    <property type="match status" value="1"/>
</dbReference>
<dbReference type="CDD" id="cd09727">
    <property type="entry name" value="Cas6_I-E"/>
    <property type="match status" value="1"/>
</dbReference>
<name>A0A939GGG5_9BACT</name>
<comment type="caution">
    <text evidence="1">The sequence shown here is derived from an EMBL/GenBank/DDBJ whole genome shotgun (WGS) entry which is preliminary data.</text>
</comment>
<keyword evidence="2" id="KW-1185">Reference proteome</keyword>
<dbReference type="Gene3D" id="3.30.70.1210">
    <property type="entry name" value="Crispr-associated protein, domain 2"/>
    <property type="match status" value="1"/>
</dbReference>
<dbReference type="SMART" id="SM01101">
    <property type="entry name" value="CRISPR_assoc"/>
    <property type="match status" value="1"/>
</dbReference>
<reference evidence="1" key="1">
    <citation type="submission" date="2021-03" db="EMBL/GenBank/DDBJ databases">
        <title>Fibrella sp. HMF5335 genome sequencing and assembly.</title>
        <authorList>
            <person name="Kang H."/>
            <person name="Kim H."/>
            <person name="Bae S."/>
            <person name="Joh K."/>
        </authorList>
    </citation>
    <scope>NUCLEOTIDE SEQUENCE</scope>
    <source>
        <strain evidence="1">HMF5335</strain>
    </source>
</reference>
<dbReference type="Pfam" id="PF08798">
    <property type="entry name" value="CRISPR_assoc"/>
    <property type="match status" value="1"/>
</dbReference>
<dbReference type="Proteomes" id="UP000664034">
    <property type="component" value="Unassembled WGS sequence"/>
</dbReference>
<dbReference type="EMBL" id="JAFMYV010000010">
    <property type="protein sequence ID" value="MBO0938697.1"/>
    <property type="molecule type" value="Genomic_DNA"/>
</dbReference>
<sequence length="224" mass="24881">MHLSKLVLNPRRRDVWRDLRSPYDLHRTLAHAFPTEPGINYRAQHGVLFRLEPMTTPNAMPTVLVQSASPPEWSCLPEGYCLQQQSAPYDPTFAAGQSLVFRLVANPTKKQKINGREQGKRVALHDLPDPDAADPDTPTPARLWLTRKAEQHGFRVVYTLTDGFWLGEPNGDGARGKPQLPHYGVRYDGLLQVTNPDTLTKALTTGIGPAKAFGFGLLSVARPQ</sequence>
<evidence type="ECO:0000313" key="2">
    <source>
        <dbReference type="Proteomes" id="UP000664034"/>
    </source>
</evidence>
<dbReference type="AlphaFoldDB" id="A0A939GGG5"/>
<organism evidence="1 2">
    <name type="scientific">Fibrella rubiginis</name>
    <dbReference type="NCBI Taxonomy" id="2817060"/>
    <lineage>
        <taxon>Bacteria</taxon>
        <taxon>Pseudomonadati</taxon>
        <taxon>Bacteroidota</taxon>
        <taxon>Cytophagia</taxon>
        <taxon>Cytophagales</taxon>
        <taxon>Spirosomataceae</taxon>
        <taxon>Fibrella</taxon>
    </lineage>
</organism>
<protein>
    <submittedName>
        <fullName evidence="1">Type I-E CRISPR-associated protein Cas6/Cse3/CasE</fullName>
    </submittedName>
</protein>
<accession>A0A939GGG5</accession>